<proteinExistence type="predicted"/>
<protein>
    <recommendedName>
        <fullName evidence="3">RNA-directed DNA polymerase from mobile element jockey-like</fullName>
    </recommendedName>
</protein>
<organism evidence="1 2">
    <name type="scientific">Brachionus plicatilis</name>
    <name type="common">Marine rotifer</name>
    <name type="synonym">Brachionus muelleri</name>
    <dbReference type="NCBI Taxonomy" id="10195"/>
    <lineage>
        <taxon>Eukaryota</taxon>
        <taxon>Metazoa</taxon>
        <taxon>Spiralia</taxon>
        <taxon>Gnathifera</taxon>
        <taxon>Rotifera</taxon>
        <taxon>Eurotatoria</taxon>
        <taxon>Monogononta</taxon>
        <taxon>Pseudotrocha</taxon>
        <taxon>Ploima</taxon>
        <taxon>Brachionidae</taxon>
        <taxon>Brachionus</taxon>
    </lineage>
</organism>
<evidence type="ECO:0000313" key="2">
    <source>
        <dbReference type="Proteomes" id="UP000276133"/>
    </source>
</evidence>
<dbReference type="Proteomes" id="UP000276133">
    <property type="component" value="Unassembled WGS sequence"/>
</dbReference>
<gene>
    <name evidence="1" type="ORF">BpHYR1_031358</name>
</gene>
<evidence type="ECO:0008006" key="3">
    <source>
        <dbReference type="Google" id="ProtNLM"/>
    </source>
</evidence>
<sequence length="105" mass="12046">MFALPLVSINTHNSDTVELLKRIGKLIKLKKLKKLNNNIFLTNGINFACGVKSLRGPHDNSLVREINRRDSLRYNFLTNRCNLLNRIKRTSIIDKKKKVFLGLVG</sequence>
<name>A0A3M7R056_BRAPC</name>
<comment type="caution">
    <text evidence="1">The sequence shown here is derived from an EMBL/GenBank/DDBJ whole genome shotgun (WGS) entry which is preliminary data.</text>
</comment>
<keyword evidence="2" id="KW-1185">Reference proteome</keyword>
<reference evidence="1 2" key="1">
    <citation type="journal article" date="2018" name="Sci. Rep.">
        <title>Genomic signatures of local adaptation to the degree of environmental predictability in rotifers.</title>
        <authorList>
            <person name="Franch-Gras L."/>
            <person name="Hahn C."/>
            <person name="Garcia-Roger E.M."/>
            <person name="Carmona M.J."/>
            <person name="Serra M."/>
            <person name="Gomez A."/>
        </authorList>
    </citation>
    <scope>NUCLEOTIDE SEQUENCE [LARGE SCALE GENOMIC DNA]</scope>
    <source>
        <strain evidence="1">HYR1</strain>
    </source>
</reference>
<dbReference type="EMBL" id="REGN01004636">
    <property type="protein sequence ID" value="RNA16744.1"/>
    <property type="molecule type" value="Genomic_DNA"/>
</dbReference>
<dbReference type="AlphaFoldDB" id="A0A3M7R056"/>
<accession>A0A3M7R056</accession>
<evidence type="ECO:0000313" key="1">
    <source>
        <dbReference type="EMBL" id="RNA16744.1"/>
    </source>
</evidence>